<dbReference type="Proteomes" id="UP000295258">
    <property type="component" value="Unassembled WGS sequence"/>
</dbReference>
<evidence type="ECO:0000256" key="1">
    <source>
        <dbReference type="SAM" id="MobiDB-lite"/>
    </source>
</evidence>
<dbReference type="EMBL" id="SMKO01000256">
    <property type="protein sequence ID" value="TDC88118.1"/>
    <property type="molecule type" value="Genomic_DNA"/>
</dbReference>
<name>A0A4R4U9D9_9ACTN</name>
<sequence length="383" mass="39747">MRSEMSPHPTRPATVAPSDQVLSRPPAEPSRRRFLAGAAGVAAGVAAAPLWPSDRAHAAAGWQAQTFPNSSSSPSVNEAVVGIQASGPADAWAVGLVGAAPVLGRWDGSKWTKVAAPAVGGSISGSGTGDVWVGDGSKTMHWNGSAWTEVAVPAAPQDWFYNGNGHVDTGSPGTAWLLSGLSYVYGPTSDHREQVFRWGGSGWVRTPHPGTDGYDRLRGLSAVGTTAWVVGGTVSSYVMSWNGTGWTRHDLPTGGAGLKVWSYAVAAVAQDQVWVAGDLVKDDMSSVESYLARWDSKTWRRVPVPTGGRVARLYDLGGSVLLHTQSHHGAGRDALFRGSGGAWQELPPLSGGDGQVFAGVPGGGVWAGGSHNYVTPTTALHTG</sequence>
<keyword evidence="3" id="KW-1185">Reference proteome</keyword>
<evidence type="ECO:0008006" key="4">
    <source>
        <dbReference type="Google" id="ProtNLM"/>
    </source>
</evidence>
<protein>
    <recommendedName>
        <fullName evidence="4">Twin-arginine translocation signal domain-containing protein</fullName>
    </recommendedName>
</protein>
<comment type="caution">
    <text evidence="2">The sequence shown here is derived from an EMBL/GenBank/DDBJ whole genome shotgun (WGS) entry which is preliminary data.</text>
</comment>
<evidence type="ECO:0000313" key="3">
    <source>
        <dbReference type="Proteomes" id="UP000295258"/>
    </source>
</evidence>
<proteinExistence type="predicted"/>
<feature type="region of interest" description="Disordered" evidence="1">
    <location>
        <begin position="1"/>
        <end position="30"/>
    </location>
</feature>
<dbReference type="AlphaFoldDB" id="A0A4R4U9D9"/>
<accession>A0A4R4U9D9</accession>
<dbReference type="PROSITE" id="PS51318">
    <property type="entry name" value="TAT"/>
    <property type="match status" value="1"/>
</dbReference>
<dbReference type="InterPro" id="IPR006311">
    <property type="entry name" value="TAT_signal"/>
</dbReference>
<gene>
    <name evidence="2" type="ORF">E1292_46025</name>
</gene>
<evidence type="ECO:0000313" key="2">
    <source>
        <dbReference type="EMBL" id="TDC88118.1"/>
    </source>
</evidence>
<organism evidence="2 3">
    <name type="scientific">Nonomuraea deserti</name>
    <dbReference type="NCBI Taxonomy" id="1848322"/>
    <lineage>
        <taxon>Bacteria</taxon>
        <taxon>Bacillati</taxon>
        <taxon>Actinomycetota</taxon>
        <taxon>Actinomycetes</taxon>
        <taxon>Streptosporangiales</taxon>
        <taxon>Streptosporangiaceae</taxon>
        <taxon>Nonomuraea</taxon>
    </lineage>
</organism>
<reference evidence="2 3" key="1">
    <citation type="submission" date="2019-03" db="EMBL/GenBank/DDBJ databases">
        <title>Draft genome sequences of novel Actinobacteria.</title>
        <authorList>
            <person name="Sahin N."/>
            <person name="Ay H."/>
            <person name="Saygin H."/>
        </authorList>
    </citation>
    <scope>NUCLEOTIDE SEQUENCE [LARGE SCALE GENOMIC DNA]</scope>
    <source>
        <strain evidence="2 3">KC310</strain>
    </source>
</reference>
<dbReference type="RefSeq" id="WP_132606113.1">
    <property type="nucleotide sequence ID" value="NZ_SMKO01000256.1"/>
</dbReference>